<name>A0ABT1MIS3_9BACT</name>
<comment type="caution">
    <text evidence="1">The sequence shown here is derived from an EMBL/GenBank/DDBJ whole genome shotgun (WGS) entry which is preliminary data.</text>
</comment>
<organism evidence="1 2">
    <name type="scientific">Coprobacter tertius</name>
    <dbReference type="NCBI Taxonomy" id="2944915"/>
    <lineage>
        <taxon>Bacteria</taxon>
        <taxon>Pseudomonadati</taxon>
        <taxon>Bacteroidota</taxon>
        <taxon>Bacteroidia</taxon>
        <taxon>Bacteroidales</taxon>
        <taxon>Barnesiellaceae</taxon>
        <taxon>Coprobacter</taxon>
    </lineage>
</organism>
<gene>
    <name evidence="1" type="ORF">NMU02_10430</name>
</gene>
<evidence type="ECO:0008006" key="3">
    <source>
        <dbReference type="Google" id="ProtNLM"/>
    </source>
</evidence>
<protein>
    <recommendedName>
        <fullName evidence="3">N-acetyltransferase domain-containing protein</fullName>
    </recommendedName>
</protein>
<dbReference type="EMBL" id="JANDHW010000010">
    <property type="protein sequence ID" value="MCP9612507.1"/>
    <property type="molecule type" value="Genomic_DNA"/>
</dbReference>
<reference evidence="1 2" key="1">
    <citation type="submission" date="2022-07" db="EMBL/GenBank/DDBJ databases">
        <title>Fecal culturing of patients with breast cancer.</title>
        <authorList>
            <person name="Teng N.M.Y."/>
            <person name="Kiu R."/>
            <person name="Evans R."/>
            <person name="Baker D.J."/>
            <person name="Zenner C."/>
            <person name="Robinson S.D."/>
            <person name="Hall L.J."/>
        </authorList>
    </citation>
    <scope>NUCLEOTIDE SEQUENCE [LARGE SCALE GENOMIC DNA]</scope>
    <source>
        <strain evidence="1 2">LH1063</strain>
    </source>
</reference>
<dbReference type="Proteomes" id="UP001205603">
    <property type="component" value="Unassembled WGS sequence"/>
</dbReference>
<dbReference type="RefSeq" id="WP_255027824.1">
    <property type="nucleotide sequence ID" value="NZ_JANDHW010000010.1"/>
</dbReference>
<evidence type="ECO:0000313" key="1">
    <source>
        <dbReference type="EMBL" id="MCP9612507.1"/>
    </source>
</evidence>
<keyword evidence="2" id="KW-1185">Reference proteome</keyword>
<sequence length="136" mass="16102">MIEIFQGTDQDLYMRVSPLVMNPDVLKANNNYPFKTGENFTWFLYTIEDKIKGFLPVELRNNIAIINNYYVVRNKTDVLSSLLKEAKRILGQKNILTAVVQTRDIPVFEENGFNTVREWKKYVKMTWEYEKSPERL</sequence>
<accession>A0ABT1MIS3</accession>
<evidence type="ECO:0000313" key="2">
    <source>
        <dbReference type="Proteomes" id="UP001205603"/>
    </source>
</evidence>
<proteinExistence type="predicted"/>